<dbReference type="Proteomes" id="UP000465812">
    <property type="component" value="Chromosome"/>
</dbReference>
<gene>
    <name evidence="1" type="ORF">MMAN_05980</name>
</gene>
<name>A0ABM7JMF7_MYCNT</name>
<evidence type="ECO:0000313" key="2">
    <source>
        <dbReference type="Proteomes" id="UP000465812"/>
    </source>
</evidence>
<protein>
    <submittedName>
        <fullName evidence="1">Uncharacterized protein</fullName>
    </submittedName>
</protein>
<reference evidence="1 2" key="1">
    <citation type="journal article" date="2019" name="Emerg. Microbes Infect.">
        <title>Comprehensive subspecies identification of 175 nontuberculous mycobacteria species based on 7547 genomic profiles.</title>
        <authorList>
            <person name="Matsumoto Y."/>
            <person name="Kinjo T."/>
            <person name="Motooka D."/>
            <person name="Nabeya D."/>
            <person name="Jung N."/>
            <person name="Uechi K."/>
            <person name="Horii T."/>
            <person name="Iida T."/>
            <person name="Fujita J."/>
            <person name="Nakamura S."/>
        </authorList>
    </citation>
    <scope>NUCLEOTIDE SEQUENCE [LARGE SCALE GENOMIC DNA]</scope>
    <source>
        <strain evidence="1 2">JCM 18113</strain>
    </source>
</reference>
<sequence>MLEDGQCLPNGVARDREFGGQRQFGGQALRVGVGVDLLAQHVGDPAGTIGPGSPDGYWLRHAVTLTQLRACFWVEHVGR</sequence>
<accession>A0ABM7JMF7</accession>
<proteinExistence type="predicted"/>
<dbReference type="EMBL" id="AP022590">
    <property type="protein sequence ID" value="BBY36464.1"/>
    <property type="molecule type" value="Genomic_DNA"/>
</dbReference>
<keyword evidence="2" id="KW-1185">Reference proteome</keyword>
<organism evidence="1 2">
    <name type="scientific">Mycobacterium mantenii</name>
    <dbReference type="NCBI Taxonomy" id="560555"/>
    <lineage>
        <taxon>Bacteria</taxon>
        <taxon>Bacillati</taxon>
        <taxon>Actinomycetota</taxon>
        <taxon>Actinomycetes</taxon>
        <taxon>Mycobacteriales</taxon>
        <taxon>Mycobacteriaceae</taxon>
        <taxon>Mycobacterium</taxon>
        <taxon>Mycobacterium avium complex (MAC)</taxon>
    </lineage>
</organism>
<evidence type="ECO:0000313" key="1">
    <source>
        <dbReference type="EMBL" id="BBY36464.1"/>
    </source>
</evidence>